<feature type="domain" description="Tryptophan synthase beta chain-like PALP" evidence="5">
    <location>
        <begin position="27"/>
        <end position="316"/>
    </location>
</feature>
<dbReference type="Gene3D" id="3.40.50.1100">
    <property type="match status" value="2"/>
</dbReference>
<evidence type="ECO:0000259" key="5">
    <source>
        <dbReference type="Pfam" id="PF00291"/>
    </source>
</evidence>
<dbReference type="SUPFAM" id="SSF53686">
    <property type="entry name" value="Tryptophan synthase beta subunit-like PLP-dependent enzymes"/>
    <property type="match status" value="1"/>
</dbReference>
<dbReference type="GO" id="GO:0030170">
    <property type="term" value="F:pyridoxal phosphate binding"/>
    <property type="evidence" value="ECO:0007669"/>
    <property type="project" value="InterPro"/>
</dbReference>
<dbReference type="PROSITE" id="PS00165">
    <property type="entry name" value="DEHYDRATASE_SER_THR"/>
    <property type="match status" value="1"/>
</dbReference>
<keyword evidence="4 6" id="KW-0456">Lyase</keyword>
<evidence type="ECO:0000256" key="3">
    <source>
        <dbReference type="ARBA" id="ARBA00022898"/>
    </source>
</evidence>
<dbReference type="CDD" id="cd01562">
    <property type="entry name" value="Thr-dehyd"/>
    <property type="match status" value="1"/>
</dbReference>
<dbReference type="AlphaFoldDB" id="A0A3S4G293"/>
<dbReference type="Pfam" id="PF00291">
    <property type="entry name" value="PALP"/>
    <property type="match status" value="1"/>
</dbReference>
<dbReference type="GO" id="GO:0009097">
    <property type="term" value="P:isoleucine biosynthetic process"/>
    <property type="evidence" value="ECO:0007669"/>
    <property type="project" value="TreeGrafter"/>
</dbReference>
<protein>
    <submittedName>
        <fullName evidence="6">L-threonine dehydratase catabolic TdcB</fullName>
        <ecNumber evidence="6">4.3.1.19</ecNumber>
    </submittedName>
</protein>
<proteinExistence type="inferred from homology"/>
<dbReference type="PANTHER" id="PTHR48078">
    <property type="entry name" value="THREONINE DEHYDRATASE, MITOCHONDRIAL-RELATED"/>
    <property type="match status" value="1"/>
</dbReference>
<evidence type="ECO:0000313" key="7">
    <source>
        <dbReference type="Proteomes" id="UP000271603"/>
    </source>
</evidence>
<comment type="similarity">
    <text evidence="2">Belongs to the serine/threonine dehydratase family.</text>
</comment>
<dbReference type="InterPro" id="IPR000634">
    <property type="entry name" value="Ser/Thr_deHydtase_PyrdxlP-BS"/>
</dbReference>
<reference evidence="6 7" key="1">
    <citation type="submission" date="2018-12" db="EMBL/GenBank/DDBJ databases">
        <authorList>
            <consortium name="Pathogen Informatics"/>
        </authorList>
    </citation>
    <scope>NUCLEOTIDE SEQUENCE [LARGE SCALE GENOMIC DNA]</scope>
    <source>
        <strain evidence="6 7">NCTC9419</strain>
    </source>
</reference>
<evidence type="ECO:0000256" key="2">
    <source>
        <dbReference type="ARBA" id="ARBA00010869"/>
    </source>
</evidence>
<dbReference type="EMBL" id="LR134155">
    <property type="protein sequence ID" value="VEA73738.1"/>
    <property type="molecule type" value="Genomic_DNA"/>
</dbReference>
<comment type="cofactor">
    <cofactor evidence="1">
        <name>pyridoxal 5'-phosphate</name>
        <dbReference type="ChEBI" id="CHEBI:597326"/>
    </cofactor>
</comment>
<dbReference type="InterPro" id="IPR001926">
    <property type="entry name" value="TrpB-like_PALP"/>
</dbReference>
<evidence type="ECO:0000256" key="4">
    <source>
        <dbReference type="ARBA" id="ARBA00023239"/>
    </source>
</evidence>
<dbReference type="NCBIfam" id="NF005680">
    <property type="entry name" value="PRK07476.1"/>
    <property type="match status" value="1"/>
</dbReference>
<dbReference type="PANTHER" id="PTHR48078:SF6">
    <property type="entry name" value="L-THREONINE DEHYDRATASE CATABOLIC TDCB"/>
    <property type="match status" value="1"/>
</dbReference>
<dbReference type="EC" id="4.3.1.19" evidence="6"/>
<organism evidence="6 7">
    <name type="scientific">Serratia rubidaea</name>
    <name type="common">Serratia marinorubra</name>
    <dbReference type="NCBI Taxonomy" id="61652"/>
    <lineage>
        <taxon>Bacteria</taxon>
        <taxon>Pseudomonadati</taxon>
        <taxon>Pseudomonadota</taxon>
        <taxon>Gammaproteobacteria</taxon>
        <taxon>Enterobacterales</taxon>
        <taxon>Yersiniaceae</taxon>
        <taxon>Serratia</taxon>
    </lineage>
</organism>
<gene>
    <name evidence="6" type="primary">tdcB_2</name>
    <name evidence="6" type="ORF">NCTC9419_05373</name>
</gene>
<accession>A0A3S4G293</accession>
<evidence type="ECO:0000256" key="1">
    <source>
        <dbReference type="ARBA" id="ARBA00001933"/>
    </source>
</evidence>
<sequence length="337" mass="35689">MNPELPGGVTLADVWQARRRIRGQADHTPLRYSPYLSQRYCARVWLKLENLQPTGAFKLRGASNMIAALLEHYGPQRLQSGVITASTGNHGRAVAWAARELGIPATVCLSSLVPANKVAAIEALGAEVCRCGDSQDEAFETVHERVQSRGQVAIPPFDHPLIIAGQGTLALEILEARPQLDMVLAGLSGGGLLGGIGLVMKQLSPRTEVVGVSLSAGAAMWHSLQAGKPVSVAETPSLADSLGGGIGLDNRHTLALVRATMDSHYQVPEAAIARAMVTLLEQEKMLLEGAAAVGLAAIEHHRIPIAGKEVALVLSGNNVALETFDRARQEQAQDADL</sequence>
<dbReference type="GO" id="GO:0006567">
    <property type="term" value="P:L-threonine catabolic process"/>
    <property type="evidence" value="ECO:0007669"/>
    <property type="project" value="TreeGrafter"/>
</dbReference>
<dbReference type="FunFam" id="3.40.50.1100:FF:000005">
    <property type="entry name" value="Threonine dehydratase catabolic"/>
    <property type="match status" value="1"/>
</dbReference>
<dbReference type="GO" id="GO:0006565">
    <property type="term" value="P:L-serine catabolic process"/>
    <property type="evidence" value="ECO:0007669"/>
    <property type="project" value="TreeGrafter"/>
</dbReference>
<dbReference type="STRING" id="61652.AXX16_2862"/>
<dbReference type="GO" id="GO:0004794">
    <property type="term" value="F:threonine deaminase activity"/>
    <property type="evidence" value="ECO:0007669"/>
    <property type="project" value="UniProtKB-EC"/>
</dbReference>
<dbReference type="InterPro" id="IPR050147">
    <property type="entry name" value="Ser/Thr_Dehydratase"/>
</dbReference>
<dbReference type="InterPro" id="IPR036052">
    <property type="entry name" value="TrpB-like_PALP_sf"/>
</dbReference>
<name>A0A3S4G293_SERRU</name>
<dbReference type="GO" id="GO:0003941">
    <property type="term" value="F:L-serine ammonia-lyase activity"/>
    <property type="evidence" value="ECO:0007669"/>
    <property type="project" value="TreeGrafter"/>
</dbReference>
<dbReference type="Proteomes" id="UP000271603">
    <property type="component" value="Chromosome"/>
</dbReference>
<keyword evidence="3" id="KW-0663">Pyridoxal phosphate</keyword>
<evidence type="ECO:0000313" key="6">
    <source>
        <dbReference type="EMBL" id="VEA73738.1"/>
    </source>
</evidence>